<dbReference type="Pfam" id="PF20163">
    <property type="entry name" value="DUF6536"/>
    <property type="match status" value="1"/>
</dbReference>
<evidence type="ECO:0000256" key="1">
    <source>
        <dbReference type="SAM" id="MobiDB-lite"/>
    </source>
</evidence>
<feature type="transmembrane region" description="Helical" evidence="2">
    <location>
        <begin position="568"/>
        <end position="589"/>
    </location>
</feature>
<dbReference type="AlphaFoldDB" id="A0A6G1HUJ6"/>
<feature type="region of interest" description="Disordered" evidence="1">
    <location>
        <begin position="1"/>
        <end position="41"/>
    </location>
</feature>
<dbReference type="Proteomes" id="UP000799640">
    <property type="component" value="Unassembled WGS sequence"/>
</dbReference>
<accession>A0A6G1HUJ6</accession>
<feature type="transmembrane region" description="Helical" evidence="2">
    <location>
        <begin position="112"/>
        <end position="135"/>
    </location>
</feature>
<dbReference type="EMBL" id="ML996697">
    <property type="protein sequence ID" value="KAF2399581.1"/>
    <property type="molecule type" value="Genomic_DNA"/>
</dbReference>
<feature type="transmembrane region" description="Helical" evidence="2">
    <location>
        <begin position="501"/>
        <end position="522"/>
    </location>
</feature>
<feature type="transmembrane region" description="Helical" evidence="2">
    <location>
        <begin position="171"/>
        <end position="188"/>
    </location>
</feature>
<protein>
    <recommendedName>
        <fullName evidence="3">DUF6536 domain-containing protein</fullName>
    </recommendedName>
</protein>
<feature type="compositionally biased region" description="Polar residues" evidence="1">
    <location>
        <begin position="16"/>
        <end position="31"/>
    </location>
</feature>
<keyword evidence="2" id="KW-1133">Transmembrane helix</keyword>
<feature type="domain" description="DUF6536" evidence="3">
    <location>
        <begin position="59"/>
        <end position="211"/>
    </location>
</feature>
<gene>
    <name evidence="4" type="ORF">EJ06DRAFT_522457</name>
</gene>
<evidence type="ECO:0000259" key="3">
    <source>
        <dbReference type="Pfam" id="PF20163"/>
    </source>
</evidence>
<evidence type="ECO:0000313" key="5">
    <source>
        <dbReference type="Proteomes" id="UP000799640"/>
    </source>
</evidence>
<reference evidence="4" key="1">
    <citation type="journal article" date="2020" name="Stud. Mycol.">
        <title>101 Dothideomycetes genomes: a test case for predicting lifestyles and emergence of pathogens.</title>
        <authorList>
            <person name="Haridas S."/>
            <person name="Albert R."/>
            <person name="Binder M."/>
            <person name="Bloem J."/>
            <person name="Labutti K."/>
            <person name="Salamov A."/>
            <person name="Andreopoulos B."/>
            <person name="Baker S."/>
            <person name="Barry K."/>
            <person name="Bills G."/>
            <person name="Bluhm B."/>
            <person name="Cannon C."/>
            <person name="Castanera R."/>
            <person name="Culley D."/>
            <person name="Daum C."/>
            <person name="Ezra D."/>
            <person name="Gonzalez J."/>
            <person name="Henrissat B."/>
            <person name="Kuo A."/>
            <person name="Liang C."/>
            <person name="Lipzen A."/>
            <person name="Lutzoni F."/>
            <person name="Magnuson J."/>
            <person name="Mondo S."/>
            <person name="Nolan M."/>
            <person name="Ohm R."/>
            <person name="Pangilinan J."/>
            <person name="Park H.-J."/>
            <person name="Ramirez L."/>
            <person name="Alfaro M."/>
            <person name="Sun H."/>
            <person name="Tritt A."/>
            <person name="Yoshinaga Y."/>
            <person name="Zwiers L.-H."/>
            <person name="Turgeon B."/>
            <person name="Goodwin S."/>
            <person name="Spatafora J."/>
            <person name="Crous P."/>
            <person name="Grigoriev I."/>
        </authorList>
    </citation>
    <scope>NUCLEOTIDE SEQUENCE</scope>
    <source>
        <strain evidence="4">CBS 262.69</strain>
    </source>
</reference>
<feature type="transmembrane region" description="Helical" evidence="2">
    <location>
        <begin position="358"/>
        <end position="382"/>
    </location>
</feature>
<keyword evidence="2" id="KW-0472">Membrane</keyword>
<feature type="transmembrane region" description="Helical" evidence="2">
    <location>
        <begin position="623"/>
        <end position="642"/>
    </location>
</feature>
<dbReference type="PANTHER" id="PTHR35395:SF1">
    <property type="entry name" value="DUF6536 DOMAIN-CONTAINING PROTEIN"/>
    <property type="match status" value="1"/>
</dbReference>
<organism evidence="4 5">
    <name type="scientific">Trichodelitschia bisporula</name>
    <dbReference type="NCBI Taxonomy" id="703511"/>
    <lineage>
        <taxon>Eukaryota</taxon>
        <taxon>Fungi</taxon>
        <taxon>Dikarya</taxon>
        <taxon>Ascomycota</taxon>
        <taxon>Pezizomycotina</taxon>
        <taxon>Dothideomycetes</taxon>
        <taxon>Dothideomycetes incertae sedis</taxon>
        <taxon>Phaeotrichales</taxon>
        <taxon>Phaeotrichaceae</taxon>
        <taxon>Trichodelitschia</taxon>
    </lineage>
</organism>
<dbReference type="InterPro" id="IPR046623">
    <property type="entry name" value="DUF6536"/>
</dbReference>
<dbReference type="PANTHER" id="PTHR35395">
    <property type="entry name" value="DUF6536 DOMAIN-CONTAINING PROTEIN"/>
    <property type="match status" value="1"/>
</dbReference>
<evidence type="ECO:0000256" key="2">
    <source>
        <dbReference type="SAM" id="Phobius"/>
    </source>
</evidence>
<feature type="transmembrane region" description="Helical" evidence="2">
    <location>
        <begin position="61"/>
        <end position="87"/>
    </location>
</feature>
<evidence type="ECO:0000313" key="4">
    <source>
        <dbReference type="EMBL" id="KAF2399581.1"/>
    </source>
</evidence>
<sequence>MAIDDDFCDSKKGARVTTSELSDISSFSQRRPTSDYERPPAPPFFKSPKAWFKHEKLSWRFYVSIYSGLAAVCLLINVIAIVVIVAVHGTDKNGRSTIYEGSCEKVKWQSRIAHVFISGLGTYMLSASAYVMYCLSPPTRREIDKAHAAGHWLDIGVMSMKNLFAINRKRLVLFLLLGISSPILQLFYNAVLFQTNSTNAYTAFVAGESFMQQNITVNFSHEVHEAKHLLQTYGNLAYRLHQEALDGRLEKLSNKDCLNEYAVPLQSKRRNVVVITEANHTHTTDVFDVYHAWIPTEHPQSREEQYSWICEDIKSNADRCVFHMEKLRSNASAWTISDGARVKYCLSEKTEEHCKLQFHITLAVIVTLVTLFKTAVMFTVAISGHESPLMTTGDAISSFLRNPDRHTAGMCMASKRMIEQYSSHWPSEPFYFYWQRKRWGYGIRTRTMSCALLMVLWLCIDGALYCTMSEPLSFVNLIRLGLGAINRNFFIGWHNKETNGMIRSIIIANLGHAIFGCLYILFNNVFYCMIFADEWARFAIHRKGLRVSEAPRGDQRTVYFFMMPHKMAIPIMAFSCAIHSLISQTLFFVDVEAYGHDPSRGEDMAVYVRQPQFDFSTTGFSPLADLGLIATGIFMIAFMFGMSARKLRSGMPVASTCSAAIAAACQPAADEDPEVHLKPVKWGVTEIVDGVGHCTFSAKEVKEFDESIPYM</sequence>
<keyword evidence="5" id="KW-1185">Reference proteome</keyword>
<dbReference type="OrthoDB" id="5429634at2759"/>
<name>A0A6G1HUJ6_9PEZI</name>
<proteinExistence type="predicted"/>
<keyword evidence="2" id="KW-0812">Transmembrane</keyword>